<dbReference type="AlphaFoldDB" id="A0A1I5ZF34"/>
<keyword evidence="3 6" id="KW-0489">Methyltransferase</keyword>
<gene>
    <name evidence="7" type="ORF">SAMN05421854_1155</name>
</gene>
<proteinExistence type="inferred from homology"/>
<dbReference type="NCBIfam" id="TIGR00027">
    <property type="entry name" value="mthyl_TIGR00027"/>
    <property type="match status" value="1"/>
</dbReference>
<evidence type="ECO:0000256" key="5">
    <source>
        <dbReference type="ARBA" id="ARBA00022691"/>
    </source>
</evidence>
<dbReference type="EC" id="2.1.1.-" evidence="6"/>
<dbReference type="SUPFAM" id="SSF53335">
    <property type="entry name" value="S-adenosyl-L-methionine-dependent methyltransferases"/>
    <property type="match status" value="1"/>
</dbReference>
<dbReference type="RefSeq" id="WP_232791656.1">
    <property type="nucleotide sequence ID" value="NZ_FOWC01000015.1"/>
</dbReference>
<evidence type="ECO:0000313" key="8">
    <source>
        <dbReference type="Proteomes" id="UP000199137"/>
    </source>
</evidence>
<name>A0A1I5ZF34_9PSEU</name>
<dbReference type="InterPro" id="IPR029063">
    <property type="entry name" value="SAM-dependent_MTases_sf"/>
</dbReference>
<evidence type="ECO:0000256" key="1">
    <source>
        <dbReference type="ARBA" id="ARBA00003907"/>
    </source>
</evidence>
<protein>
    <recommendedName>
        <fullName evidence="6">S-adenosyl-L-methionine-dependent methyltransferase</fullName>
        <ecNumber evidence="6">2.1.1.-</ecNumber>
    </recommendedName>
</protein>
<comment type="similarity">
    <text evidence="2 6">Belongs to the UPF0677 family.</text>
</comment>
<keyword evidence="5 6" id="KW-0949">S-adenosyl-L-methionine</keyword>
<dbReference type="Gene3D" id="3.40.50.150">
    <property type="entry name" value="Vaccinia Virus protein VP39"/>
    <property type="match status" value="1"/>
</dbReference>
<dbReference type="PANTHER" id="PTHR43619:SF2">
    <property type="entry name" value="S-ADENOSYL-L-METHIONINE-DEPENDENT METHYLTRANSFERASES SUPERFAMILY PROTEIN"/>
    <property type="match status" value="1"/>
</dbReference>
<dbReference type="PANTHER" id="PTHR43619">
    <property type="entry name" value="S-ADENOSYL-L-METHIONINE-DEPENDENT METHYLTRANSFERASE YKTD-RELATED"/>
    <property type="match status" value="1"/>
</dbReference>
<evidence type="ECO:0000256" key="6">
    <source>
        <dbReference type="RuleBase" id="RU362030"/>
    </source>
</evidence>
<dbReference type="EMBL" id="FOWC01000015">
    <property type="protein sequence ID" value="SFQ55052.1"/>
    <property type="molecule type" value="Genomic_DNA"/>
</dbReference>
<dbReference type="Proteomes" id="UP000199137">
    <property type="component" value="Unassembled WGS sequence"/>
</dbReference>
<keyword evidence="4 7" id="KW-0808">Transferase</keyword>
<evidence type="ECO:0000313" key="7">
    <source>
        <dbReference type="EMBL" id="SFQ55052.1"/>
    </source>
</evidence>
<accession>A0A1I5ZF34</accession>
<reference evidence="8" key="1">
    <citation type="submission" date="2016-10" db="EMBL/GenBank/DDBJ databases">
        <authorList>
            <person name="Varghese N."/>
            <person name="Submissions S."/>
        </authorList>
    </citation>
    <scope>NUCLEOTIDE SEQUENCE [LARGE SCALE GENOMIC DNA]</scope>
    <source>
        <strain evidence="8">DSM 44637</strain>
    </source>
</reference>
<sequence>MDIPARGVESGVGRTALMVAAARAIEATRPDSLVHDGFARHFVHAAAPSGTWPVCWADVAGGETNPLWGRLGRYFGLRTRVLDDFLLAAARAGAGQIVLLGAGLDTRAFRLGWPPGCRIFELDRPEVLAFKRDTLDGIAAAPAAARVPVAVDLCEDWAGPLCQAGFAPDRPAGWLAEGLFLYLPANAERQLVETVGRLAAPGSACAFEAKFWHETAAVRSGPVYRSAREQIGVDLTALFDAEPRPDSAAAFRALGWSTSVRTPFEFSARLGAGLAPVPGDALASNRWVFAAKEVNQP</sequence>
<dbReference type="InterPro" id="IPR007213">
    <property type="entry name" value="Ppm1/Ppm2/Tcmp"/>
</dbReference>
<evidence type="ECO:0000256" key="4">
    <source>
        <dbReference type="ARBA" id="ARBA00022679"/>
    </source>
</evidence>
<organism evidence="7 8">
    <name type="scientific">Amycolatopsis rubida</name>
    <dbReference type="NCBI Taxonomy" id="112413"/>
    <lineage>
        <taxon>Bacteria</taxon>
        <taxon>Bacillati</taxon>
        <taxon>Actinomycetota</taxon>
        <taxon>Actinomycetes</taxon>
        <taxon>Pseudonocardiales</taxon>
        <taxon>Pseudonocardiaceae</taxon>
        <taxon>Amycolatopsis</taxon>
    </lineage>
</organism>
<comment type="function">
    <text evidence="1 6">Exhibits S-adenosyl-L-methionine-dependent methyltransferase activity.</text>
</comment>
<dbReference type="STRING" id="112413.SAMN05421854_1155"/>
<dbReference type="GO" id="GO:0008168">
    <property type="term" value="F:methyltransferase activity"/>
    <property type="evidence" value="ECO:0007669"/>
    <property type="project" value="UniProtKB-UniRule"/>
</dbReference>
<dbReference type="Pfam" id="PF04072">
    <property type="entry name" value="LCM"/>
    <property type="match status" value="1"/>
</dbReference>
<dbReference type="InterPro" id="IPR011610">
    <property type="entry name" value="SAM_mthyl_Trfase_ML2640-like"/>
</dbReference>
<dbReference type="GO" id="GO:0032259">
    <property type="term" value="P:methylation"/>
    <property type="evidence" value="ECO:0007669"/>
    <property type="project" value="UniProtKB-KW"/>
</dbReference>
<evidence type="ECO:0000256" key="2">
    <source>
        <dbReference type="ARBA" id="ARBA00008138"/>
    </source>
</evidence>
<evidence type="ECO:0000256" key="3">
    <source>
        <dbReference type="ARBA" id="ARBA00022603"/>
    </source>
</evidence>